<evidence type="ECO:0000256" key="5">
    <source>
        <dbReference type="ARBA" id="ARBA00005517"/>
    </source>
</evidence>
<dbReference type="AlphaFoldDB" id="A0A2S6HG25"/>
<dbReference type="InterPro" id="IPR036052">
    <property type="entry name" value="TrpB-like_PALP_sf"/>
</dbReference>
<evidence type="ECO:0000256" key="11">
    <source>
        <dbReference type="ARBA" id="ARBA00047931"/>
    </source>
</evidence>
<dbReference type="GO" id="GO:0030170">
    <property type="term" value="F:pyridoxal phosphate binding"/>
    <property type="evidence" value="ECO:0007669"/>
    <property type="project" value="InterPro"/>
</dbReference>
<feature type="binding site" evidence="15">
    <location>
        <begin position="192"/>
        <end position="196"/>
    </location>
    <ligand>
        <name>pyridoxal 5'-phosphate</name>
        <dbReference type="ChEBI" id="CHEBI:597326"/>
    </ligand>
</feature>
<feature type="modified residue" description="N6-(pyridoxal phosphate)lysine" evidence="16">
    <location>
        <position position="66"/>
    </location>
</feature>
<dbReference type="GO" id="GO:0004795">
    <property type="term" value="F:threonine synthase activity"/>
    <property type="evidence" value="ECO:0007669"/>
    <property type="project" value="UniProtKB-UniRule"/>
</dbReference>
<dbReference type="InterPro" id="IPR001926">
    <property type="entry name" value="TrpB-like_PALP"/>
</dbReference>
<evidence type="ECO:0000256" key="3">
    <source>
        <dbReference type="ARBA" id="ARBA00004962"/>
    </source>
</evidence>
<comment type="pathway">
    <text evidence="3">Amino-acid biosynthesis; L-cysteine biosynthesis; L-cysteine from L-serine: step 2/2.</text>
</comment>
<reference evidence="18 19" key="1">
    <citation type="submission" date="2018-02" db="EMBL/GenBank/DDBJ databases">
        <title>Subsurface microbial communities from deep shales in Ohio and West Virginia, USA.</title>
        <authorList>
            <person name="Wrighton K."/>
        </authorList>
    </citation>
    <scope>NUCLEOTIDE SEQUENCE [LARGE SCALE GENOMIC DNA]</scope>
    <source>
        <strain evidence="18 19">OWC-DMM</strain>
    </source>
</reference>
<evidence type="ECO:0000256" key="6">
    <source>
        <dbReference type="ARBA" id="ARBA00018679"/>
    </source>
</evidence>
<dbReference type="Pfam" id="PF00291">
    <property type="entry name" value="PALP"/>
    <property type="match status" value="1"/>
</dbReference>
<dbReference type="PIRSF" id="PIRSF038945">
    <property type="entry name" value="Thr_synthase"/>
    <property type="match status" value="1"/>
</dbReference>
<dbReference type="InterPro" id="IPR050214">
    <property type="entry name" value="Cys_Synth/Cystath_Beta-Synth"/>
</dbReference>
<dbReference type="InterPro" id="IPR000634">
    <property type="entry name" value="Ser/Thr_deHydtase_PyrdxlP-BS"/>
</dbReference>
<evidence type="ECO:0000256" key="9">
    <source>
        <dbReference type="ARBA" id="ARBA00022898"/>
    </source>
</evidence>
<evidence type="ECO:0000256" key="15">
    <source>
        <dbReference type="PIRSR" id="PIRSR038945-1"/>
    </source>
</evidence>
<evidence type="ECO:0000256" key="4">
    <source>
        <dbReference type="ARBA" id="ARBA00004979"/>
    </source>
</evidence>
<feature type="binding site" evidence="15">
    <location>
        <position position="92"/>
    </location>
    <ligand>
        <name>pyridoxal 5'-phosphate</name>
        <dbReference type="ChEBI" id="CHEBI:597326"/>
    </ligand>
</feature>
<comment type="catalytic activity">
    <reaction evidence="11">
        <text>O-acetyl-L-serine + hydrogen sulfide = L-cysteine + acetate</text>
        <dbReference type="Rhea" id="RHEA:14829"/>
        <dbReference type="ChEBI" id="CHEBI:29919"/>
        <dbReference type="ChEBI" id="CHEBI:30089"/>
        <dbReference type="ChEBI" id="CHEBI:35235"/>
        <dbReference type="ChEBI" id="CHEBI:58340"/>
        <dbReference type="EC" id="2.5.1.47"/>
    </reaction>
</comment>
<keyword evidence="7 14" id="KW-0028">Amino-acid biosynthesis</keyword>
<dbReference type="PROSITE" id="PS00165">
    <property type="entry name" value="DEHYDRATASE_SER_THR"/>
    <property type="match status" value="1"/>
</dbReference>
<organism evidence="18 19">
    <name type="scientific">Methylobacter tundripaludum</name>
    <dbReference type="NCBI Taxonomy" id="173365"/>
    <lineage>
        <taxon>Bacteria</taxon>
        <taxon>Pseudomonadati</taxon>
        <taxon>Pseudomonadota</taxon>
        <taxon>Gammaproteobacteria</taxon>
        <taxon>Methylococcales</taxon>
        <taxon>Methylococcaceae</taxon>
        <taxon>Methylobacter</taxon>
    </lineage>
</organism>
<feature type="binding site" evidence="15">
    <location>
        <position position="322"/>
    </location>
    <ligand>
        <name>pyridoxal 5'-phosphate</name>
        <dbReference type="ChEBI" id="CHEBI:597326"/>
    </ligand>
</feature>
<keyword evidence="9 14" id="KW-0663">Pyridoxal phosphate</keyword>
<dbReference type="InterPro" id="IPR026260">
    <property type="entry name" value="Thr_Synthase_bac/arc"/>
</dbReference>
<dbReference type="CDD" id="cd01563">
    <property type="entry name" value="Thr-synth_1"/>
    <property type="match status" value="1"/>
</dbReference>
<dbReference type="EC" id="4.2.3.1" evidence="13 14"/>
<keyword evidence="8 14" id="KW-0791">Threonine biosynthesis</keyword>
<protein>
    <recommendedName>
        <fullName evidence="6 13">Threonine synthase</fullName>
        <ecNumber evidence="13 14">4.2.3.1</ecNumber>
    </recommendedName>
</protein>
<dbReference type="Proteomes" id="UP000240010">
    <property type="component" value="Unassembled WGS sequence"/>
</dbReference>
<keyword evidence="10 14" id="KW-0456">Lyase</keyword>
<comment type="catalytic activity">
    <reaction evidence="12 14">
        <text>O-phospho-L-homoserine + H2O = L-threonine + phosphate</text>
        <dbReference type="Rhea" id="RHEA:10840"/>
        <dbReference type="ChEBI" id="CHEBI:15377"/>
        <dbReference type="ChEBI" id="CHEBI:43474"/>
        <dbReference type="ChEBI" id="CHEBI:57590"/>
        <dbReference type="ChEBI" id="CHEBI:57926"/>
        <dbReference type="EC" id="4.2.3.1"/>
    </reaction>
</comment>
<evidence type="ECO:0000256" key="8">
    <source>
        <dbReference type="ARBA" id="ARBA00022697"/>
    </source>
</evidence>
<comment type="pathway">
    <text evidence="4 14">Amino-acid biosynthesis; L-threonine biosynthesis; L-threonine from L-aspartate: step 5/5.</text>
</comment>
<dbReference type="NCBIfam" id="TIGR00260">
    <property type="entry name" value="thrC"/>
    <property type="match status" value="1"/>
</dbReference>
<evidence type="ECO:0000313" key="18">
    <source>
        <dbReference type="EMBL" id="PPK76427.1"/>
    </source>
</evidence>
<dbReference type="GO" id="GO:0004124">
    <property type="term" value="F:cysteine synthase activity"/>
    <property type="evidence" value="ECO:0007669"/>
    <property type="project" value="UniProtKB-EC"/>
</dbReference>
<sequence>MSTQKHYTGLIERYRDRLPISASTRIISLNEGNTPLIQLQNIPRLIGKDVDIYVKFEGLNPTGSFKDRGMTMAVTKAVEEGSQAIICASTGNTSAAAAAYAARAGIKAFVLIPDGKIAQGKLAQTLMYGAEIIQINGNFDKGMALVKEVADHAPVTIVNSINPFRIDGQKTAAFEIVDDLGFAPDYHCLPVGNAGNITAYWKGYTEYATDRVCSTRPVMCGYQAAGAAPFVAGHMIDEPETIATAIRIGHPQSWDFAWAAQKESGGWFDKFTDEQILAAQKMLSQYEGIFCEPASATSLAGALHDIGSGKIPEGSKIVCTLTGNGLKDPDTAISQCAAAHPVTIEASLDAVKRAILDCL</sequence>
<feature type="domain" description="Tryptophan synthase beta chain-like PALP" evidence="17">
    <location>
        <begin position="27"/>
        <end position="323"/>
    </location>
</feature>
<name>A0A2S6HG25_9GAMM</name>
<evidence type="ECO:0000256" key="2">
    <source>
        <dbReference type="ARBA" id="ARBA00003648"/>
    </source>
</evidence>
<dbReference type="RefSeq" id="WP_104428154.1">
    <property type="nucleotide sequence ID" value="NZ_PTIZ01000003.1"/>
</dbReference>
<evidence type="ECO:0000313" key="19">
    <source>
        <dbReference type="Proteomes" id="UP000240010"/>
    </source>
</evidence>
<proteinExistence type="inferred from homology"/>
<evidence type="ECO:0000256" key="14">
    <source>
        <dbReference type="PIRNR" id="PIRNR038945"/>
    </source>
</evidence>
<accession>A0A2S6HG25</accession>
<comment type="function">
    <text evidence="2 14">Catalyzes the gamma-elimination of phosphate from L-phosphohomoserine and the beta-addition of water to produce L-threonine.</text>
</comment>
<comment type="caution">
    <text evidence="18">The sequence shown here is derived from an EMBL/GenBank/DDBJ whole genome shotgun (WGS) entry which is preliminary data.</text>
</comment>
<evidence type="ECO:0000256" key="16">
    <source>
        <dbReference type="PIRSR" id="PIRSR038945-2"/>
    </source>
</evidence>
<gene>
    <name evidence="18" type="ORF">B0F87_10332</name>
</gene>
<dbReference type="GO" id="GO:0009088">
    <property type="term" value="P:threonine biosynthetic process"/>
    <property type="evidence" value="ECO:0007669"/>
    <property type="project" value="UniProtKB-UniRule"/>
</dbReference>
<dbReference type="EMBL" id="PTIZ01000003">
    <property type="protein sequence ID" value="PPK76427.1"/>
    <property type="molecule type" value="Genomic_DNA"/>
</dbReference>
<dbReference type="PANTHER" id="PTHR10314">
    <property type="entry name" value="CYSTATHIONINE BETA-SYNTHASE"/>
    <property type="match status" value="1"/>
</dbReference>
<evidence type="ECO:0000259" key="17">
    <source>
        <dbReference type="Pfam" id="PF00291"/>
    </source>
</evidence>
<dbReference type="Gene3D" id="3.40.50.1100">
    <property type="match status" value="2"/>
</dbReference>
<dbReference type="InterPro" id="IPR004450">
    <property type="entry name" value="Thr_synthase-like"/>
</dbReference>
<evidence type="ECO:0000256" key="12">
    <source>
        <dbReference type="ARBA" id="ARBA00049144"/>
    </source>
</evidence>
<comment type="cofactor">
    <cofactor evidence="1 14 15">
        <name>pyridoxal 5'-phosphate</name>
        <dbReference type="ChEBI" id="CHEBI:597326"/>
    </cofactor>
</comment>
<dbReference type="UniPathway" id="UPA00050">
    <property type="reaction ID" value="UER00065"/>
</dbReference>
<evidence type="ECO:0000256" key="1">
    <source>
        <dbReference type="ARBA" id="ARBA00001933"/>
    </source>
</evidence>
<dbReference type="FunFam" id="3.40.50.1100:FF:000014">
    <property type="entry name" value="Threonine synthase"/>
    <property type="match status" value="1"/>
</dbReference>
<dbReference type="SUPFAM" id="SSF53686">
    <property type="entry name" value="Tryptophan synthase beta subunit-like PLP-dependent enzymes"/>
    <property type="match status" value="1"/>
</dbReference>
<evidence type="ECO:0000256" key="10">
    <source>
        <dbReference type="ARBA" id="ARBA00023239"/>
    </source>
</evidence>
<evidence type="ECO:0000256" key="13">
    <source>
        <dbReference type="NCBIfam" id="TIGR00260"/>
    </source>
</evidence>
<comment type="similarity">
    <text evidence="5 14">Belongs to the threonine synthase family.</text>
</comment>
<evidence type="ECO:0000256" key="7">
    <source>
        <dbReference type="ARBA" id="ARBA00022605"/>
    </source>
</evidence>